<accession>A0A016SVL5</accession>
<evidence type="ECO:0000313" key="1">
    <source>
        <dbReference type="EMBL" id="EYB94447.1"/>
    </source>
</evidence>
<comment type="caution">
    <text evidence="1">The sequence shown here is derived from an EMBL/GenBank/DDBJ whole genome shotgun (WGS) entry which is preliminary data.</text>
</comment>
<proteinExistence type="predicted"/>
<dbReference type="Proteomes" id="UP000024635">
    <property type="component" value="Unassembled WGS sequence"/>
</dbReference>
<gene>
    <name evidence="1" type="primary">Acey_s0171.g295</name>
    <name evidence="1" type="ORF">Y032_0171g295</name>
</gene>
<dbReference type="AlphaFoldDB" id="A0A016SVL5"/>
<evidence type="ECO:0000313" key="2">
    <source>
        <dbReference type="Proteomes" id="UP000024635"/>
    </source>
</evidence>
<keyword evidence="2" id="KW-1185">Reference proteome</keyword>
<dbReference type="EMBL" id="JARK01001507">
    <property type="protein sequence ID" value="EYB94447.1"/>
    <property type="molecule type" value="Genomic_DNA"/>
</dbReference>
<reference evidence="2" key="1">
    <citation type="journal article" date="2015" name="Nat. Genet.">
        <title>The genome and transcriptome of the zoonotic hookworm Ancylostoma ceylanicum identify infection-specific gene families.</title>
        <authorList>
            <person name="Schwarz E.M."/>
            <person name="Hu Y."/>
            <person name="Antoshechkin I."/>
            <person name="Miller M.M."/>
            <person name="Sternberg P.W."/>
            <person name="Aroian R.V."/>
        </authorList>
    </citation>
    <scope>NUCLEOTIDE SEQUENCE</scope>
    <source>
        <strain evidence="2">HY135</strain>
    </source>
</reference>
<sequence length="137" mass="15668">MATPPSILSFPVRTYVIHVKCLGGAASRLLSGSSKRTTIESRSTQQQKCPEAQFRRKNVYHIELYSEYNTSITRHERVTHVAGLLLSDDAAPKRRVRSDRIVQTVIRPYKVARQQQRVSKCSECRRSRIIAVSLEQK</sequence>
<name>A0A016SVL5_9BILA</name>
<protein>
    <submittedName>
        <fullName evidence="1">Uncharacterized protein</fullName>
    </submittedName>
</protein>
<organism evidence="1 2">
    <name type="scientific">Ancylostoma ceylanicum</name>
    <dbReference type="NCBI Taxonomy" id="53326"/>
    <lineage>
        <taxon>Eukaryota</taxon>
        <taxon>Metazoa</taxon>
        <taxon>Ecdysozoa</taxon>
        <taxon>Nematoda</taxon>
        <taxon>Chromadorea</taxon>
        <taxon>Rhabditida</taxon>
        <taxon>Rhabditina</taxon>
        <taxon>Rhabditomorpha</taxon>
        <taxon>Strongyloidea</taxon>
        <taxon>Ancylostomatidae</taxon>
        <taxon>Ancylostomatinae</taxon>
        <taxon>Ancylostoma</taxon>
    </lineage>
</organism>